<dbReference type="InterPro" id="IPR050545">
    <property type="entry name" value="Mycobact_MmpL"/>
</dbReference>
<dbReference type="InterPro" id="IPR004869">
    <property type="entry name" value="MMPL_dom"/>
</dbReference>
<comment type="subcellular location">
    <subcellularLocation>
        <location evidence="1">Cell membrane</location>
        <topology evidence="1">Multi-pass membrane protein</topology>
    </subcellularLocation>
</comment>
<dbReference type="SMART" id="SM00563">
    <property type="entry name" value="PlsC"/>
    <property type="match status" value="1"/>
</dbReference>
<dbReference type="InterPro" id="IPR002123">
    <property type="entry name" value="Plipid/glycerol_acylTrfase"/>
</dbReference>
<evidence type="ECO:0000256" key="3">
    <source>
        <dbReference type="ARBA" id="ARBA00022692"/>
    </source>
</evidence>
<dbReference type="SUPFAM" id="SSF82866">
    <property type="entry name" value="Multidrug efflux transporter AcrB transmembrane domain"/>
    <property type="match status" value="2"/>
</dbReference>
<evidence type="ECO:0000313" key="8">
    <source>
        <dbReference type="EMBL" id="MDR6843385.1"/>
    </source>
</evidence>
<keyword evidence="9" id="KW-1185">Reference proteome</keyword>
<feature type="transmembrane region" description="Helical" evidence="6">
    <location>
        <begin position="437"/>
        <end position="454"/>
    </location>
</feature>
<feature type="transmembrane region" description="Helical" evidence="6">
    <location>
        <begin position="752"/>
        <end position="773"/>
    </location>
</feature>
<feature type="transmembrane region" description="Helical" evidence="6">
    <location>
        <begin position="20"/>
        <end position="39"/>
    </location>
</feature>
<reference evidence="8 9" key="1">
    <citation type="submission" date="2023-07" db="EMBL/GenBank/DDBJ databases">
        <title>Sorghum-associated microbial communities from plants grown in Nebraska, USA.</title>
        <authorList>
            <person name="Schachtman D."/>
        </authorList>
    </citation>
    <scope>NUCLEOTIDE SEQUENCE [LARGE SCALE GENOMIC DNA]</scope>
    <source>
        <strain evidence="8 9">BE124</strain>
    </source>
</reference>
<feature type="transmembrane region" description="Helical" evidence="6">
    <location>
        <begin position="826"/>
        <end position="847"/>
    </location>
</feature>
<gene>
    <name evidence="8" type="ORF">J2W95_000065</name>
</gene>
<evidence type="ECO:0000256" key="6">
    <source>
        <dbReference type="SAM" id="Phobius"/>
    </source>
</evidence>
<dbReference type="Pfam" id="PF03176">
    <property type="entry name" value="MMPL"/>
    <property type="match status" value="2"/>
</dbReference>
<dbReference type="SUPFAM" id="SSF69593">
    <property type="entry name" value="Glycerol-3-phosphate (1)-acyltransferase"/>
    <property type="match status" value="1"/>
</dbReference>
<organism evidence="8 9">
    <name type="scientific">Flavobacterium granuli</name>
    <dbReference type="NCBI Taxonomy" id="280093"/>
    <lineage>
        <taxon>Bacteria</taxon>
        <taxon>Pseudomonadati</taxon>
        <taxon>Bacteroidota</taxon>
        <taxon>Flavobacteriia</taxon>
        <taxon>Flavobacteriales</taxon>
        <taxon>Flavobacteriaceae</taxon>
        <taxon>Flavobacterium</taxon>
    </lineage>
</organism>
<dbReference type="CDD" id="cd07989">
    <property type="entry name" value="LPLAT_AGPAT-like"/>
    <property type="match status" value="1"/>
</dbReference>
<feature type="transmembrane region" description="Helical" evidence="6">
    <location>
        <begin position="321"/>
        <end position="342"/>
    </location>
</feature>
<feature type="transmembrane region" description="Helical" evidence="6">
    <location>
        <begin position="684"/>
        <end position="706"/>
    </location>
</feature>
<evidence type="ECO:0000256" key="1">
    <source>
        <dbReference type="ARBA" id="ARBA00004651"/>
    </source>
</evidence>
<name>A0ABU1RX92_9FLAO</name>
<feature type="domain" description="Phospholipid/glycerol acyltransferase" evidence="7">
    <location>
        <begin position="895"/>
        <end position="1004"/>
    </location>
</feature>
<keyword evidence="8" id="KW-0012">Acyltransferase</keyword>
<feature type="transmembrane region" description="Helical" evidence="6">
    <location>
        <begin position="295"/>
        <end position="315"/>
    </location>
</feature>
<feature type="transmembrane region" description="Helical" evidence="6">
    <location>
        <begin position="269"/>
        <end position="288"/>
    </location>
</feature>
<keyword evidence="8" id="KW-0808">Transferase</keyword>
<evidence type="ECO:0000256" key="2">
    <source>
        <dbReference type="ARBA" id="ARBA00022475"/>
    </source>
</evidence>
<dbReference type="GO" id="GO:0016746">
    <property type="term" value="F:acyltransferase activity"/>
    <property type="evidence" value="ECO:0007669"/>
    <property type="project" value="UniProtKB-KW"/>
</dbReference>
<evidence type="ECO:0000259" key="7">
    <source>
        <dbReference type="SMART" id="SM00563"/>
    </source>
</evidence>
<feature type="transmembrane region" description="Helical" evidence="6">
    <location>
        <begin position="663"/>
        <end position="679"/>
    </location>
</feature>
<accession>A0ABU1RX92</accession>
<dbReference type="EMBL" id="JAVDTX010000001">
    <property type="protein sequence ID" value="MDR6843385.1"/>
    <property type="molecule type" value="Genomic_DNA"/>
</dbReference>
<keyword evidence="3 6" id="KW-0812">Transmembrane</keyword>
<proteinExistence type="predicted"/>
<dbReference type="Pfam" id="PF01553">
    <property type="entry name" value="Acyltransferase"/>
    <property type="match status" value="1"/>
</dbReference>
<sequence>MRNYFYDLYAFMTRRKFLSAGIVVAMAVFLGFFASKLAFEENINQMIPSNDKSGVTSKVLDQVNFADKITIIISSEGNGSPDNLTEYANVFIDSLDANCKPFVAKVQGKIEEENIQETFDFVYDNLPLFLDQKDYALIENKLQKDSIANSVSSDYKSIISPAGLVSKDFILRDPLGISFIALKKLQQLSVGDDFAIQNGFILSKDKKNLLLFVTPKLQANETDKNTIFIHNLEKIRTNLNEQFKGKVEMTYFGATPVAVANATQIKADVQNTSIFAGVTLIIILAFFYRNLSTPIIIFIPSIFGALFALAVLYFWKGSISAISLGISSVLLGETTDYSIYVLTHLRDNKNVKLLYKDITKPLLLCGITTSITFLCLFFINSQALQDLGIFAGLSVVSTSVFSLVLIPVLYRSNSKVFIPKPNFIDKLGAYSYHKSKFLVISMLLLLAVSLFTYSKVTFNNDLSSLNFMTPKLRMAEKQLEHIANSDSSKSIYLATYGKSYEEVVANNNQLFETLQKDKKDKEILNFSSIGGIVFSAEVQKQKIAEWNSFWSSQKKSNLTQALISEGNQYGFKATTFDGFYELLNKNFSPVTIQEYLTVKSFFLDEFIAQKDGFYTISTLVKVPKVKRDVFVNQIKKQPNLVVIDRQQTNETFLGTLKTSFEDLVNYSFIAVFFVLLFSFKKIELVIISIIPIMISWVFTTGLMGMFGLQFNVFNIIVCTLIFGIGVDYSIFMTSALQKEYTFGKIELPSYRTSIILSLATTILGTGVLVFAKHPALKSIALIAIIGIFSALLITFILQPLVFNFFVTNRVKKGKAPYEIRRLLHSVFSFAYFGLGGFVFGIVSGILMKIMPFSKKSKLRVFHFILSKFMHSVLASHFMNRRKTINKSNEIFDKPAVIIANHSSFLDILAVGLLSPKIIFLVSDWVYNSPIFGKGVRLAGFYPVSSGMDNGIDHLRTKVEQGFSIMVFPEGTRSEDNTIKRFHKGAFYLSEQLHLDIIPLVIHGYSEVCPKGDFILNDGITTVAILDRISPDNSVFGNTVAERTKKISAFFKSEYRKMRLDLEGPDYFRSKLMNSYAFKEPQIIQSIKEDLNQHLDLYYNLNKWIDIKARILHFVNDYGQLDMLIALQESQRKIDSVIALEENRAVAQSNYIVKKRKILYLNPTEPIVSKNYDVVLISDGNAVVSLETICNLATTVILLKSNGLKSVVLNLGFEVSFETENLIVLKKNAE</sequence>
<keyword evidence="5 6" id="KW-0472">Membrane</keyword>
<dbReference type="Gene3D" id="1.20.1640.10">
    <property type="entry name" value="Multidrug efflux transporter AcrB transmembrane domain"/>
    <property type="match status" value="2"/>
</dbReference>
<protein>
    <submittedName>
        <fullName evidence="8">1-acyl-sn-glycerol-3-phosphate acyltransferase</fullName>
    </submittedName>
</protein>
<evidence type="ECO:0000313" key="9">
    <source>
        <dbReference type="Proteomes" id="UP001261871"/>
    </source>
</evidence>
<dbReference type="RefSeq" id="WP_310002742.1">
    <property type="nucleotide sequence ID" value="NZ_JAVDTX010000001.1"/>
</dbReference>
<dbReference type="PANTHER" id="PTHR33406">
    <property type="entry name" value="MEMBRANE PROTEIN MJ1562-RELATED"/>
    <property type="match status" value="1"/>
</dbReference>
<feature type="transmembrane region" description="Helical" evidence="6">
    <location>
        <begin position="387"/>
        <end position="410"/>
    </location>
</feature>
<evidence type="ECO:0000256" key="5">
    <source>
        <dbReference type="ARBA" id="ARBA00023136"/>
    </source>
</evidence>
<dbReference type="Proteomes" id="UP001261871">
    <property type="component" value="Unassembled WGS sequence"/>
</dbReference>
<feature type="transmembrane region" description="Helical" evidence="6">
    <location>
        <begin position="779"/>
        <end position="805"/>
    </location>
</feature>
<feature type="transmembrane region" description="Helical" evidence="6">
    <location>
        <begin position="362"/>
        <end position="381"/>
    </location>
</feature>
<keyword evidence="2" id="KW-1003">Cell membrane</keyword>
<feature type="transmembrane region" description="Helical" evidence="6">
    <location>
        <begin position="712"/>
        <end position="731"/>
    </location>
</feature>
<keyword evidence="4 6" id="KW-1133">Transmembrane helix</keyword>
<comment type="caution">
    <text evidence="8">The sequence shown here is derived from an EMBL/GenBank/DDBJ whole genome shotgun (WGS) entry which is preliminary data.</text>
</comment>
<evidence type="ECO:0000256" key="4">
    <source>
        <dbReference type="ARBA" id="ARBA00022989"/>
    </source>
</evidence>
<dbReference type="PANTHER" id="PTHR33406:SF13">
    <property type="entry name" value="MEMBRANE PROTEIN YDFJ"/>
    <property type="match status" value="1"/>
</dbReference>